<dbReference type="InterPro" id="IPR016047">
    <property type="entry name" value="M23ase_b-sheet_dom"/>
</dbReference>
<accession>A0A318S761</accession>
<dbReference type="GO" id="GO:0004222">
    <property type="term" value="F:metalloendopeptidase activity"/>
    <property type="evidence" value="ECO:0007669"/>
    <property type="project" value="TreeGrafter"/>
</dbReference>
<comment type="caution">
    <text evidence="2">The sequence shown here is derived from an EMBL/GenBank/DDBJ whole genome shotgun (WGS) entry which is preliminary data.</text>
</comment>
<dbReference type="Gene3D" id="2.70.70.10">
    <property type="entry name" value="Glucose Permease (Domain IIA)"/>
    <property type="match status" value="1"/>
</dbReference>
<gene>
    <name evidence="2" type="ORF">DES52_11151</name>
</gene>
<sequence length="207" mass="22800">MFVRFILTSLLLLSVADSAPLLELREPNCPSEFGPEPRTAAERERREAWNPYVKILPTLEAKLPKAPDATISMPVQGVRVAQVSDTFAAPRSGGRKHEGQDIFAKRGTPVYSATNGIVWRLANTPLGGNWIFVVGAGGRRYYYAHLDRYAPNLKEGQNVTTNTLLGYVGTTGNAETTPPHLHFEVNAGSQAKCDYRAINPLPLLRDR</sequence>
<dbReference type="InterPro" id="IPR011055">
    <property type="entry name" value="Dup_hybrid_motif"/>
</dbReference>
<dbReference type="AlphaFoldDB" id="A0A318S761"/>
<dbReference type="EMBL" id="QJSX01000011">
    <property type="protein sequence ID" value="PYE52879.1"/>
    <property type="molecule type" value="Genomic_DNA"/>
</dbReference>
<dbReference type="PANTHER" id="PTHR21666:SF268">
    <property type="entry name" value="PEPTIDASE M23 DOMAIN-CONTAINING PROTEIN"/>
    <property type="match status" value="1"/>
</dbReference>
<dbReference type="SUPFAM" id="SSF51261">
    <property type="entry name" value="Duplicated hybrid motif"/>
    <property type="match status" value="1"/>
</dbReference>
<dbReference type="CDD" id="cd12797">
    <property type="entry name" value="M23_peptidase"/>
    <property type="match status" value="1"/>
</dbReference>
<proteinExistence type="predicted"/>
<evidence type="ECO:0000313" key="3">
    <source>
        <dbReference type="Proteomes" id="UP000248326"/>
    </source>
</evidence>
<evidence type="ECO:0000259" key="1">
    <source>
        <dbReference type="Pfam" id="PF01551"/>
    </source>
</evidence>
<dbReference type="Pfam" id="PF01551">
    <property type="entry name" value="Peptidase_M23"/>
    <property type="match status" value="1"/>
</dbReference>
<protein>
    <submittedName>
        <fullName evidence="2">Peptidase M23-like protein</fullName>
    </submittedName>
</protein>
<keyword evidence="3" id="KW-1185">Reference proteome</keyword>
<dbReference type="InterPro" id="IPR050570">
    <property type="entry name" value="Cell_wall_metabolism_enzyme"/>
</dbReference>
<evidence type="ECO:0000313" key="2">
    <source>
        <dbReference type="EMBL" id="PYE52879.1"/>
    </source>
</evidence>
<dbReference type="Proteomes" id="UP000248326">
    <property type="component" value="Unassembled WGS sequence"/>
</dbReference>
<dbReference type="RefSeq" id="WP_245901006.1">
    <property type="nucleotide sequence ID" value="NZ_QJSX01000011.1"/>
</dbReference>
<organism evidence="2 3">
    <name type="scientific">Deinococcus yavapaiensis KR-236</name>
    <dbReference type="NCBI Taxonomy" id="694435"/>
    <lineage>
        <taxon>Bacteria</taxon>
        <taxon>Thermotogati</taxon>
        <taxon>Deinococcota</taxon>
        <taxon>Deinococci</taxon>
        <taxon>Deinococcales</taxon>
        <taxon>Deinococcaceae</taxon>
        <taxon>Deinococcus</taxon>
    </lineage>
</organism>
<feature type="domain" description="M23ase beta-sheet core" evidence="1">
    <location>
        <begin position="96"/>
        <end position="190"/>
    </location>
</feature>
<reference evidence="2 3" key="1">
    <citation type="submission" date="2018-06" db="EMBL/GenBank/DDBJ databases">
        <title>Genomic Encyclopedia of Type Strains, Phase IV (KMG-IV): sequencing the most valuable type-strain genomes for metagenomic binning, comparative biology and taxonomic classification.</title>
        <authorList>
            <person name="Goeker M."/>
        </authorList>
    </citation>
    <scope>NUCLEOTIDE SEQUENCE [LARGE SCALE GENOMIC DNA]</scope>
    <source>
        <strain evidence="2 3">DSM 18048</strain>
    </source>
</reference>
<name>A0A318S761_9DEIO</name>
<dbReference type="PANTHER" id="PTHR21666">
    <property type="entry name" value="PEPTIDASE-RELATED"/>
    <property type="match status" value="1"/>
</dbReference>